<dbReference type="RefSeq" id="WP_269034155.1">
    <property type="nucleotide sequence ID" value="NZ_CP114040.1"/>
</dbReference>
<proteinExistence type="predicted"/>
<dbReference type="SMART" id="SM00028">
    <property type="entry name" value="TPR"/>
    <property type="match status" value="3"/>
</dbReference>
<feature type="repeat" description="TPR" evidence="1">
    <location>
        <begin position="312"/>
        <end position="345"/>
    </location>
</feature>
<dbReference type="SUPFAM" id="SSF48452">
    <property type="entry name" value="TPR-like"/>
    <property type="match status" value="1"/>
</dbReference>
<evidence type="ECO:0000313" key="2">
    <source>
        <dbReference type="EMBL" id="WAS91793.1"/>
    </source>
</evidence>
<organism evidence="2 3">
    <name type="scientific">Nannocystis punicea</name>
    <dbReference type="NCBI Taxonomy" id="2995304"/>
    <lineage>
        <taxon>Bacteria</taxon>
        <taxon>Pseudomonadati</taxon>
        <taxon>Myxococcota</taxon>
        <taxon>Polyangia</taxon>
        <taxon>Nannocystales</taxon>
        <taxon>Nannocystaceae</taxon>
        <taxon>Nannocystis</taxon>
    </lineage>
</organism>
<reference evidence="2" key="1">
    <citation type="submission" date="2022-11" db="EMBL/GenBank/DDBJ databases">
        <title>Minimal conservation of predation-associated metabolite biosynthetic gene clusters underscores biosynthetic potential of Myxococcota including descriptions for ten novel species: Archangium lansinium sp. nov., Myxococcus landrumus sp. nov., Nannocystis bai.</title>
        <authorList>
            <person name="Ahearne A."/>
            <person name="Stevens C."/>
            <person name="Dowd S."/>
        </authorList>
    </citation>
    <scope>NUCLEOTIDE SEQUENCE</scope>
    <source>
        <strain evidence="2">Fl3</strain>
    </source>
</reference>
<accession>A0ABY7GXU4</accession>
<dbReference type="InterPro" id="IPR011990">
    <property type="entry name" value="TPR-like_helical_dom_sf"/>
</dbReference>
<protein>
    <submittedName>
        <fullName evidence="2">Tetratricopeptide repeat protein</fullName>
    </submittedName>
</protein>
<dbReference type="InterPro" id="IPR019734">
    <property type="entry name" value="TPR_rpt"/>
</dbReference>
<dbReference type="Gene3D" id="1.25.40.10">
    <property type="entry name" value="Tetratricopeptide repeat domain"/>
    <property type="match status" value="1"/>
</dbReference>
<gene>
    <name evidence="2" type="ORF">O0S08_36890</name>
</gene>
<dbReference type="EMBL" id="CP114040">
    <property type="protein sequence ID" value="WAS91793.1"/>
    <property type="molecule type" value="Genomic_DNA"/>
</dbReference>
<keyword evidence="3" id="KW-1185">Reference proteome</keyword>
<sequence length="769" mass="81406">MQRLFLALALAAACKPIPVESTTPAGAAASPDAAADSQLAELARRIDPGPQPPLGELFPGWLKDQFGVASTGEAASDAVVAEAREAVAALDSLDPDDGEGRLRGAVRLGRGIVLAEQAVAAGRSDPELLAALAKGYRVLHALRMFDRDSVFGQDFARAFEVVRAQGVFTGAQLAEGLDALQKAAALAPALQLHATAQLLRAHPDHPTVPNTLGRAAQTQFERQDFAASIELRRRSIARLGQASATDHASLALACYAALDLHCGDMARKTAHQRGAEAPGEGGAALLQWTLKQVDASAEAARRALALAEATGAAELNERGHLLIALGRLDEAERLFKRLIEADPQDARPRTGLAVLALRRGYDVEEAVAQIRAGRELLHRDRSYYEVALGLIPTIEAGALMAEIARTGAAPKDLDRRFDEVMALATEFRAFDPARAAVLELIFAATREGLAKFMTGDFAAGLAVTRKLPAQALALTRKFPEVKDVWRLLFALVPVVPDGDKARALALTPVPEALRTDPDIRLRQVQTLLDIAVRWEDGVALAAAVQAAASLPAELDADTTPTIRATLDAVLGLRGDTAARQRALAGFTALAERQRGKARALALNNAAVLRAAAGDAGAAIKDIERALEAAPGALAARVNLAAFMFAANDRERLPEVLAEVASATRIAGLRLHALAWRAALGDTGHGDPKATRADFKKALAEETGREFFGRLLLGRWGAIDDGNLQVALSHAPDTGLLIRFDVTPAWWLVVPAPTFAALVPAKPPKSAKPH</sequence>
<dbReference type="Proteomes" id="UP001164459">
    <property type="component" value="Chromosome"/>
</dbReference>
<name>A0ABY7GXU4_9BACT</name>
<dbReference type="Pfam" id="PF14559">
    <property type="entry name" value="TPR_19"/>
    <property type="match status" value="1"/>
</dbReference>
<evidence type="ECO:0000313" key="3">
    <source>
        <dbReference type="Proteomes" id="UP001164459"/>
    </source>
</evidence>
<dbReference type="PROSITE" id="PS50005">
    <property type="entry name" value="TPR"/>
    <property type="match status" value="1"/>
</dbReference>
<keyword evidence="1" id="KW-0802">TPR repeat</keyword>
<evidence type="ECO:0000256" key="1">
    <source>
        <dbReference type="PROSITE-ProRule" id="PRU00339"/>
    </source>
</evidence>